<keyword evidence="2" id="KW-1185">Reference proteome</keyword>
<dbReference type="InterPro" id="IPR025534">
    <property type="entry name" value="DUF4420"/>
</dbReference>
<name>A0ABT2H1G5_9MICO</name>
<dbReference type="Proteomes" id="UP001165586">
    <property type="component" value="Unassembled WGS sequence"/>
</dbReference>
<comment type="caution">
    <text evidence="1">The sequence shown here is derived from an EMBL/GenBank/DDBJ whole genome shotgun (WGS) entry which is preliminary data.</text>
</comment>
<protein>
    <submittedName>
        <fullName evidence="1">PD-(D/E)XK motif protein</fullName>
    </submittedName>
</protein>
<dbReference type="EMBL" id="JANLCJ010000002">
    <property type="protein sequence ID" value="MCS5733778.1"/>
    <property type="molecule type" value="Genomic_DNA"/>
</dbReference>
<evidence type="ECO:0000313" key="1">
    <source>
        <dbReference type="EMBL" id="MCS5733778.1"/>
    </source>
</evidence>
<accession>A0ABT2H1G5</accession>
<reference evidence="1" key="1">
    <citation type="submission" date="2022-08" db="EMBL/GenBank/DDBJ databases">
        <authorList>
            <person name="Deng Y."/>
            <person name="Han X.-F."/>
            <person name="Zhang Y.-Q."/>
        </authorList>
    </citation>
    <scope>NUCLEOTIDE SEQUENCE</scope>
    <source>
        <strain evidence="1">CPCC 203386</strain>
    </source>
</reference>
<proteinExistence type="predicted"/>
<evidence type="ECO:0000313" key="2">
    <source>
        <dbReference type="Proteomes" id="UP001165586"/>
    </source>
</evidence>
<gene>
    <name evidence="1" type="ORF">N1032_08500</name>
</gene>
<sequence>MPELGLITVRAAWELLSIPTGVKINAFPLEIESGLDVRVAIDSTGARHLLVESPEESLFTGSGSHLFESVTNIVFAGKSRTYLDISVADSRLMPEFDSLIVDVLTEGDTVSAANVHAALERWRALFRLIALRMMSSEQILGLAGELFILNLLLQNRHDSLSAWTGPFGTHHDFEIDGACVEVKSATASSRGVTVHGLRQLEADRSVPLLLVVCLFEEVVGGPTISDRIAGIRRLTADELALDGALRRSGWSETSAPGPHLELVEAFTVRVGDETPRLLPAESGGVSKGIVSADYEVDIDLLRSIAEPLSIETIIEKFSS</sequence>
<dbReference type="Pfam" id="PF14390">
    <property type="entry name" value="DUF4420"/>
    <property type="match status" value="1"/>
</dbReference>
<dbReference type="RefSeq" id="WP_259538594.1">
    <property type="nucleotide sequence ID" value="NZ_JANLCJ010000002.1"/>
</dbReference>
<organism evidence="1 2">
    <name type="scientific">Herbiconiux daphne</name>
    <dbReference type="NCBI Taxonomy" id="2970914"/>
    <lineage>
        <taxon>Bacteria</taxon>
        <taxon>Bacillati</taxon>
        <taxon>Actinomycetota</taxon>
        <taxon>Actinomycetes</taxon>
        <taxon>Micrococcales</taxon>
        <taxon>Microbacteriaceae</taxon>
        <taxon>Herbiconiux</taxon>
    </lineage>
</organism>